<evidence type="ECO:0000313" key="2">
    <source>
        <dbReference type="EMBL" id="MBM7470641.1"/>
    </source>
</evidence>
<dbReference type="RefSeq" id="WP_205106365.1">
    <property type="nucleotide sequence ID" value="NZ_BAAAHT010000018.1"/>
</dbReference>
<feature type="transmembrane region" description="Helical" evidence="1">
    <location>
        <begin position="72"/>
        <end position="89"/>
    </location>
</feature>
<evidence type="ECO:0000313" key="3">
    <source>
        <dbReference type="Proteomes" id="UP000776164"/>
    </source>
</evidence>
<reference evidence="2 3" key="1">
    <citation type="submission" date="2021-01" db="EMBL/GenBank/DDBJ databases">
        <title>Sequencing the genomes of 1000 actinobacteria strains.</title>
        <authorList>
            <person name="Klenk H.-P."/>
        </authorList>
    </citation>
    <scope>NUCLEOTIDE SEQUENCE [LARGE SCALE GENOMIC DNA]</scope>
    <source>
        <strain evidence="2 3">DSM 13057</strain>
    </source>
</reference>
<feature type="transmembrane region" description="Helical" evidence="1">
    <location>
        <begin position="40"/>
        <end position="65"/>
    </location>
</feature>
<accession>A0ABS2L2C6</accession>
<keyword evidence="1" id="KW-0812">Transmembrane</keyword>
<evidence type="ECO:0000256" key="1">
    <source>
        <dbReference type="SAM" id="Phobius"/>
    </source>
</evidence>
<keyword evidence="1" id="KW-0472">Membrane</keyword>
<comment type="caution">
    <text evidence="2">The sequence shown here is derived from an EMBL/GenBank/DDBJ whole genome shotgun (WGS) entry which is preliminary data.</text>
</comment>
<dbReference type="EMBL" id="JAFBBU010000001">
    <property type="protein sequence ID" value="MBM7470641.1"/>
    <property type="molecule type" value="Genomic_DNA"/>
</dbReference>
<protein>
    <submittedName>
        <fullName evidence="2">Uncharacterized protein</fullName>
    </submittedName>
</protein>
<feature type="transmembrane region" description="Helical" evidence="1">
    <location>
        <begin position="114"/>
        <end position="147"/>
    </location>
</feature>
<name>A0ABS2L2C6_9MICO</name>
<proteinExistence type="predicted"/>
<dbReference type="Proteomes" id="UP000776164">
    <property type="component" value="Unassembled WGS sequence"/>
</dbReference>
<keyword evidence="3" id="KW-1185">Reference proteome</keyword>
<sequence>MSLGTGSLFVVGAILAFDVKMQDSFIHLHPVEYILMAADVIGIIIGNLMWVAGIIFLPVPSVLILGNPDADALGSAMCVFTILVSQVGVRIQELLLLRSNCFKPGYRPDERYLWAHWITSSLTVVALALSIVSPNLGPMTLVLLLLARPLNRAVRRGQTPMERELRIL</sequence>
<gene>
    <name evidence="2" type="ORF">JOE66_000275</name>
</gene>
<organism evidence="2 3">
    <name type="scientific">Subtercola frigoramans</name>
    <dbReference type="NCBI Taxonomy" id="120298"/>
    <lineage>
        <taxon>Bacteria</taxon>
        <taxon>Bacillati</taxon>
        <taxon>Actinomycetota</taxon>
        <taxon>Actinomycetes</taxon>
        <taxon>Micrococcales</taxon>
        <taxon>Microbacteriaceae</taxon>
        <taxon>Subtercola</taxon>
    </lineage>
</organism>
<keyword evidence="1" id="KW-1133">Transmembrane helix</keyword>